<organism evidence="1">
    <name type="scientific">mine drainage metagenome</name>
    <dbReference type="NCBI Taxonomy" id="410659"/>
    <lineage>
        <taxon>unclassified sequences</taxon>
        <taxon>metagenomes</taxon>
        <taxon>ecological metagenomes</taxon>
    </lineage>
</organism>
<proteinExistence type="predicted"/>
<accession>A0A3P3ZPE0</accession>
<dbReference type="EMBL" id="UOYP01000326">
    <property type="protein sequence ID" value="VAY88758.1"/>
    <property type="molecule type" value="Genomic_DNA"/>
</dbReference>
<protein>
    <submittedName>
        <fullName evidence="1">RES domain protein</fullName>
    </submittedName>
</protein>
<gene>
    <name evidence="1" type="ORF">CARN8_3920001</name>
</gene>
<reference evidence="1" key="1">
    <citation type="submission" date="2018-10" db="EMBL/GenBank/DDBJ databases">
        <authorList>
            <person name="Plewniak F."/>
        </authorList>
    </citation>
    <scope>NUCLEOTIDE SEQUENCE</scope>
</reference>
<name>A0A3P3ZPE0_9ZZZZ</name>
<dbReference type="AlphaFoldDB" id="A0A3P3ZPE0"/>
<sequence length="59" mass="6850">MYQSVRDPQPSWCLALLTPAGFAKPKPHAERQTWYLTVSLHEVTLRRDTESMQFSAEGW</sequence>
<evidence type="ECO:0000313" key="1">
    <source>
        <dbReference type="EMBL" id="VAY88758.1"/>
    </source>
</evidence>